<keyword evidence="2" id="KW-1185">Reference proteome</keyword>
<dbReference type="GeneID" id="98160620"/>
<comment type="caution">
    <text evidence="1">The sequence shown here is derived from an EMBL/GenBank/DDBJ whole genome shotgun (WGS) entry which is preliminary data.</text>
</comment>
<evidence type="ECO:0000313" key="1">
    <source>
        <dbReference type="EMBL" id="KAL2851352.1"/>
    </source>
</evidence>
<dbReference type="RefSeq" id="XP_070899793.1">
    <property type="nucleotide sequence ID" value="XM_071045456.1"/>
</dbReference>
<evidence type="ECO:0000313" key="2">
    <source>
        <dbReference type="Proteomes" id="UP001610444"/>
    </source>
</evidence>
<accession>A0ABR4KJ85</accession>
<proteinExistence type="predicted"/>
<reference evidence="1 2" key="1">
    <citation type="submission" date="2024-07" db="EMBL/GenBank/DDBJ databases">
        <title>Section-level genome sequencing and comparative genomics of Aspergillus sections Usti and Cavernicolus.</title>
        <authorList>
            <consortium name="Lawrence Berkeley National Laboratory"/>
            <person name="Nybo J.L."/>
            <person name="Vesth T.C."/>
            <person name="Theobald S."/>
            <person name="Frisvad J.C."/>
            <person name="Larsen T.O."/>
            <person name="Kjaerboelling I."/>
            <person name="Rothschild-Mancinelli K."/>
            <person name="Lyhne E.K."/>
            <person name="Kogle M.E."/>
            <person name="Barry K."/>
            <person name="Clum A."/>
            <person name="Na H."/>
            <person name="Ledsgaard L."/>
            <person name="Lin J."/>
            <person name="Lipzen A."/>
            <person name="Kuo A."/>
            <person name="Riley R."/>
            <person name="Mondo S."/>
            <person name="LaButti K."/>
            <person name="Haridas S."/>
            <person name="Pangalinan J."/>
            <person name="Salamov A.A."/>
            <person name="Simmons B.A."/>
            <person name="Magnuson J.K."/>
            <person name="Chen J."/>
            <person name="Drula E."/>
            <person name="Henrissat B."/>
            <person name="Wiebenga A."/>
            <person name="Lubbers R.J."/>
            <person name="Gomes A.C."/>
            <person name="Macurrencykelacurrency M.R."/>
            <person name="Stajich J."/>
            <person name="Grigoriev I.V."/>
            <person name="Mortensen U.H."/>
            <person name="De vries R.P."/>
            <person name="Baker S.E."/>
            <person name="Andersen M.R."/>
        </authorList>
    </citation>
    <scope>NUCLEOTIDE SEQUENCE [LARGE SCALE GENOMIC DNA]</scope>
    <source>
        <strain evidence="1 2">CBS 756.74</strain>
    </source>
</reference>
<dbReference type="Proteomes" id="UP001610444">
    <property type="component" value="Unassembled WGS sequence"/>
</dbReference>
<protein>
    <submittedName>
        <fullName evidence="1">Uncharacterized protein</fullName>
    </submittedName>
</protein>
<organism evidence="1 2">
    <name type="scientific">Aspergillus pseudodeflectus</name>
    <dbReference type="NCBI Taxonomy" id="176178"/>
    <lineage>
        <taxon>Eukaryota</taxon>
        <taxon>Fungi</taxon>
        <taxon>Dikarya</taxon>
        <taxon>Ascomycota</taxon>
        <taxon>Pezizomycotina</taxon>
        <taxon>Eurotiomycetes</taxon>
        <taxon>Eurotiomycetidae</taxon>
        <taxon>Eurotiales</taxon>
        <taxon>Aspergillaceae</taxon>
        <taxon>Aspergillus</taxon>
        <taxon>Aspergillus subgen. Nidulantes</taxon>
    </lineage>
</organism>
<dbReference type="EMBL" id="JBFXLR010000018">
    <property type="protein sequence ID" value="KAL2851352.1"/>
    <property type="molecule type" value="Genomic_DNA"/>
</dbReference>
<sequence length="525" mass="59104">MLLLDDGVAAIQGKSIPPFPMNEVTICCLVRGIRYRDGFAQDLHGNPKVPMVTRSLNARAIMSNRVPAMTAPDHFPYCFWHPDVPQEETLRQLLARYPGNDLMRYQVGRACAAGGYTSLYHELCLLPDVGIAEEARDNLESGHAIYKAIMDATKRYSYMDDYNLCLRPQPLPGAYLNGDTCVRSILDKKQPLSEHGLPPFLEEVVFDITEDRCIGINGTKPLARPVDPQAIALLYTPLPADLPTVDKDLLILLAAWSGNIDRYARLRRPKEIPGEMPCIVRGIHHHPLFAKWWLTQPSTARNGFIQRAIHSRCVMNNDLSWLSDSTPDSDLPDLIWYPQVAHKATYRELMRRRPSMVAVVARACIHADYEDLFASLDAIPIDDADLIRDAQISQNRCYEEYFQRKANECGIDLEQLVEYETQTWTGPRPHIMLDQDRMTPGCGYGTQVMELDREVTLDHVGFQPQELATTTSTIGHVLLHACVADPSMRPSIPYRTLNLVKLYTQASAIDEEGGQGLAIGDEVMY</sequence>
<gene>
    <name evidence="1" type="ORF">BJX68DRAFT_266263</name>
</gene>
<name>A0ABR4KJ85_9EURO</name>